<keyword evidence="2" id="KW-1133">Transmembrane helix</keyword>
<dbReference type="PANTHER" id="PTHR30386">
    <property type="entry name" value="MEMBRANE FUSION SUBUNIT OF EMRAB-TOLC MULTIDRUG EFFLUX PUMP"/>
    <property type="match status" value="1"/>
</dbReference>
<dbReference type="AlphaFoldDB" id="A4XFD6"/>
<feature type="transmembrane region" description="Helical" evidence="2">
    <location>
        <begin position="25"/>
        <end position="47"/>
    </location>
</feature>
<keyword evidence="3" id="KW-0614">Plasmid</keyword>
<dbReference type="eggNOG" id="COG0845">
    <property type="taxonomic scope" value="Bacteria"/>
</dbReference>
<reference evidence="3 4" key="1">
    <citation type="submission" date="2007-04" db="EMBL/GenBank/DDBJ databases">
        <title>Complete sequence of plasmid pNL2 of Novosphingobium aromaticivorans DSM 12444.</title>
        <authorList>
            <consortium name="US DOE Joint Genome Institute"/>
            <person name="Copeland A."/>
            <person name="Lucas S."/>
            <person name="Lapidus A."/>
            <person name="Barry K."/>
            <person name="Detter J.C."/>
            <person name="Glavina del Rio T."/>
            <person name="Hammon N."/>
            <person name="Israni S."/>
            <person name="Dalin E."/>
            <person name="Tice H."/>
            <person name="Pitluck S."/>
            <person name="Chertkov O."/>
            <person name="Han C."/>
            <person name="Thomson S."/>
            <person name="Schmutz J."/>
            <person name="Larimer F."/>
            <person name="Land M."/>
            <person name="Kyrpides N."/>
            <person name="Ivanova N."/>
            <person name="Fredrickson J."/>
            <person name="Romine M.F."/>
            <person name="Richardson P."/>
        </authorList>
    </citation>
    <scope>NUCLEOTIDE SEQUENCE [LARGE SCALE GENOMIC DNA]</scope>
    <source>
        <strain evidence="4">ATCC 700278 / DSM 12444 / CCUG 56034 / CIP 105152 / NBRC 16084 / F199</strain>
        <plasmid evidence="3 4">pNL2</plasmid>
    </source>
</reference>
<dbReference type="KEGG" id="nar:Saro_3788"/>
<dbReference type="SUPFAM" id="SSF111369">
    <property type="entry name" value="HlyD-like secretion proteins"/>
    <property type="match status" value="1"/>
</dbReference>
<organism evidence="3 4">
    <name type="scientific">Novosphingobium aromaticivorans (strain ATCC 700278 / DSM 12444 / CCUG 56034 / CIP 105152 / NBRC 16084 / F199)</name>
    <dbReference type="NCBI Taxonomy" id="279238"/>
    <lineage>
        <taxon>Bacteria</taxon>
        <taxon>Pseudomonadati</taxon>
        <taxon>Pseudomonadota</taxon>
        <taxon>Alphaproteobacteria</taxon>
        <taxon>Sphingomonadales</taxon>
        <taxon>Sphingomonadaceae</taxon>
        <taxon>Novosphingobium</taxon>
    </lineage>
</organism>
<geneLocation type="plasmid" evidence="3 4">
    <name>pNL2</name>
</geneLocation>
<proteinExistence type="predicted"/>
<dbReference type="Gene3D" id="2.40.50.100">
    <property type="match status" value="1"/>
</dbReference>
<dbReference type="InterPro" id="IPR050739">
    <property type="entry name" value="MFP"/>
</dbReference>
<feature type="compositionally biased region" description="Basic and acidic residues" evidence="1">
    <location>
        <begin position="348"/>
        <end position="371"/>
    </location>
</feature>
<feature type="region of interest" description="Disordered" evidence="1">
    <location>
        <begin position="339"/>
        <end position="371"/>
    </location>
</feature>
<dbReference type="RefSeq" id="WP_011907029.1">
    <property type="nucleotide sequence ID" value="NC_009427.1"/>
</dbReference>
<dbReference type="Proteomes" id="UP000009134">
    <property type="component" value="Plasmid pNL2"/>
</dbReference>
<evidence type="ECO:0000256" key="2">
    <source>
        <dbReference type="SAM" id="Phobius"/>
    </source>
</evidence>
<keyword evidence="4" id="KW-1185">Reference proteome</keyword>
<evidence type="ECO:0000313" key="3">
    <source>
        <dbReference type="EMBL" id="ABP64647.1"/>
    </source>
</evidence>
<dbReference type="Gene3D" id="1.10.287.470">
    <property type="entry name" value="Helix hairpin bin"/>
    <property type="match status" value="1"/>
</dbReference>
<evidence type="ECO:0000313" key="4">
    <source>
        <dbReference type="Proteomes" id="UP000009134"/>
    </source>
</evidence>
<dbReference type="HOGENOM" id="CLU_038456_0_0_5"/>
<keyword evidence="2" id="KW-0472">Membrane</keyword>
<protein>
    <submittedName>
        <fullName evidence="3">Multidrug resistance efflux pump-like protein</fullName>
    </submittedName>
</protein>
<evidence type="ECO:0000256" key="1">
    <source>
        <dbReference type="SAM" id="MobiDB-lite"/>
    </source>
</evidence>
<dbReference type="EMBL" id="CP000677">
    <property type="protein sequence ID" value="ABP64647.1"/>
    <property type="molecule type" value="Genomic_DNA"/>
</dbReference>
<gene>
    <name evidence="3" type="ordered locus">Saro_3788</name>
</gene>
<accession>A4XFD6</accession>
<name>A4XFD6_NOVAD</name>
<dbReference type="PANTHER" id="PTHR30386:SF27">
    <property type="entry name" value="MEMBRANE FUSION PROTEIN (MFP) FAMILY PROTEIN"/>
    <property type="match status" value="1"/>
</dbReference>
<keyword evidence="2" id="KW-0812">Transmembrane</keyword>
<sequence length="371" mass="40000">MASLNANIVAFPTLRSLGIPRVTRALGWMIGIALPLIAALLLLVPWVQTAPGRGEVIALDPQDRVQQVTALVPGRVERWYVVDGQQVHKGDPIARIIDNDPDLLTRLAAERAQVLAQIAAAEQAMAVARIDVGRSGQLLADGLAARRDYENAQIKVAEHGAKLAEARAKLSKVDIALGRQSAQVVRAPRDGRIQSLNTAAGATLVSAGDWLATLAPDRAERVAELMVDGRDVALVRKGQPVRLHFEGWPAIQFSGWPSVAQGMFDGRVRAIDPSAQPNGLFRVLVEPMPGKPAWPDDNFVRLGSKVRGWVQMETVTIGYELWRQLNDFPLEFPAPVDAGPRKGAAKGLADKDAAKAKEGAKSGYEDGEESK</sequence>